<dbReference type="Proteomes" id="UP001589776">
    <property type="component" value="Unassembled WGS sequence"/>
</dbReference>
<organism evidence="2 3">
    <name type="scientific">Paenibacillus chartarius</name>
    <dbReference type="NCBI Taxonomy" id="747481"/>
    <lineage>
        <taxon>Bacteria</taxon>
        <taxon>Bacillati</taxon>
        <taxon>Bacillota</taxon>
        <taxon>Bacilli</taxon>
        <taxon>Bacillales</taxon>
        <taxon>Paenibacillaceae</taxon>
        <taxon>Paenibacillus</taxon>
    </lineage>
</organism>
<keyword evidence="1" id="KW-1133">Transmembrane helix</keyword>
<feature type="transmembrane region" description="Helical" evidence="1">
    <location>
        <begin position="12"/>
        <end position="32"/>
    </location>
</feature>
<accession>A0ABV6DPX6</accession>
<comment type="caution">
    <text evidence="2">The sequence shown here is derived from an EMBL/GenBank/DDBJ whole genome shotgun (WGS) entry which is preliminary data.</text>
</comment>
<protein>
    <recommendedName>
        <fullName evidence="4">Flp pilus-assembly TadG-like N-terminal domain-containing protein</fullName>
    </recommendedName>
</protein>
<keyword evidence="3" id="KW-1185">Reference proteome</keyword>
<evidence type="ECO:0000313" key="3">
    <source>
        <dbReference type="Proteomes" id="UP001589776"/>
    </source>
</evidence>
<dbReference type="EMBL" id="JBHLWN010000077">
    <property type="protein sequence ID" value="MFC0214682.1"/>
    <property type="molecule type" value="Genomic_DNA"/>
</dbReference>
<sequence>MSILNRSGERGSVSVYLIIVIVPIFLFVTVLIDFVRIGAADRETELAVKAGVRSAMSAFDSKLQPYGLYGLTVPEEDAQQLFATAASGSVSAAERPGGYIDTMIRPGSVKLQPMATLAYPDVFKQQVLEEMKYRAPIEFTLEIADKLKNTGMASSLTQGKTFSEDATRLEALIVRREDALDEAWDVFERLHHVLLAEHATNGRRLRELNNLANRVGLNTVDQVRSSITQLQAQAESLRQSMSGLDSSIAAAAAAGQAGEALRSLFEARAALARQLQDILTQKGELEQLLQLLLQYAALIVTIRTEAAAAAAQIHPLQTAFNQSLSEAKQANDSLRTEWNRINGETSGTSASGSGNGNAETSFGAVRVLPDEFFTEFQTDTASLVALFHAYASDIEAAVSYADSQTAVYESKNDAYAAKSNAVYQARLPMEQQRKERNDKVKARKQKLWDEIDDVLQRARQAIGGCPVVPGADNGAYDKLQASVVKYEHAGETPSAGEAVVELNNSKRIGADALNLGGLIAEALEGARDSTYINEYALTKFNYRTFGLEKLPNGQPKPTAALTEPQSHVLGAQEAEYVLYGFPTCTANISAAYGEIFAIRLAIRTLERLTDPKTELLQLGSPLLMLLAAAAQGAVEALQDMSRLVMGQEVQLSTKFAAAVSMNYKDYLRLLLFVHGGTERKLQRIQALIELNTGVDLTKASTQVNGRAETTVKLWFLPGSVRLLGLTGMSPCRVEGSRCVLQRNATWTY</sequence>
<dbReference type="RefSeq" id="WP_377472089.1">
    <property type="nucleotide sequence ID" value="NZ_JBHLWN010000077.1"/>
</dbReference>
<keyword evidence="1" id="KW-0472">Membrane</keyword>
<evidence type="ECO:0008006" key="4">
    <source>
        <dbReference type="Google" id="ProtNLM"/>
    </source>
</evidence>
<reference evidence="2 3" key="1">
    <citation type="submission" date="2024-09" db="EMBL/GenBank/DDBJ databases">
        <authorList>
            <person name="Sun Q."/>
            <person name="Mori K."/>
        </authorList>
    </citation>
    <scope>NUCLEOTIDE SEQUENCE [LARGE SCALE GENOMIC DNA]</scope>
    <source>
        <strain evidence="2 3">CCM 7759</strain>
    </source>
</reference>
<evidence type="ECO:0000256" key="1">
    <source>
        <dbReference type="SAM" id="Phobius"/>
    </source>
</evidence>
<keyword evidence="1" id="KW-0812">Transmembrane</keyword>
<proteinExistence type="predicted"/>
<evidence type="ECO:0000313" key="2">
    <source>
        <dbReference type="EMBL" id="MFC0214682.1"/>
    </source>
</evidence>
<gene>
    <name evidence="2" type="ORF">ACFFK0_19945</name>
</gene>
<name>A0ABV6DPX6_9BACL</name>